<dbReference type="NCBIfam" id="TIGR03298">
    <property type="entry name" value="argP"/>
    <property type="match status" value="1"/>
</dbReference>
<dbReference type="Gene3D" id="3.40.190.290">
    <property type="match status" value="1"/>
</dbReference>
<evidence type="ECO:0000313" key="6">
    <source>
        <dbReference type="EMBL" id="STX27574.1"/>
    </source>
</evidence>
<dbReference type="InterPro" id="IPR017685">
    <property type="entry name" value="ArgP"/>
</dbReference>
<dbReference type="PRINTS" id="PR00039">
    <property type="entry name" value="HTHLYSR"/>
</dbReference>
<proteinExistence type="inferred from homology"/>
<dbReference type="Pfam" id="PF03466">
    <property type="entry name" value="LysR_substrate"/>
    <property type="match status" value="1"/>
</dbReference>
<dbReference type="PANTHER" id="PTHR30579">
    <property type="entry name" value="TRANSCRIPTIONAL REGULATOR"/>
    <property type="match status" value="1"/>
</dbReference>
<keyword evidence="4" id="KW-0804">Transcription</keyword>
<dbReference type="InterPro" id="IPR036388">
    <property type="entry name" value="WH-like_DNA-bd_sf"/>
</dbReference>
<evidence type="ECO:0000256" key="2">
    <source>
        <dbReference type="ARBA" id="ARBA00023015"/>
    </source>
</evidence>
<dbReference type="Proteomes" id="UP000254968">
    <property type="component" value="Unassembled WGS sequence"/>
</dbReference>
<keyword evidence="2" id="KW-0805">Transcription regulation</keyword>
<dbReference type="AlphaFoldDB" id="A0A378I4Z4"/>
<dbReference type="NCBIfam" id="NF002964">
    <property type="entry name" value="PRK03635.1"/>
    <property type="match status" value="1"/>
</dbReference>
<keyword evidence="3" id="KW-0238">DNA-binding</keyword>
<dbReference type="InterPro" id="IPR050176">
    <property type="entry name" value="LTTR"/>
</dbReference>
<keyword evidence="7" id="KW-1185">Reference proteome</keyword>
<dbReference type="PANTHER" id="PTHR30579:SF2">
    <property type="entry name" value="HTH-TYPE TRANSCRIPTIONAL REGULATOR ARGP"/>
    <property type="match status" value="1"/>
</dbReference>
<dbReference type="Pfam" id="PF00126">
    <property type="entry name" value="HTH_1"/>
    <property type="match status" value="1"/>
</dbReference>
<dbReference type="SUPFAM" id="SSF46785">
    <property type="entry name" value="Winged helix' DNA-binding domain"/>
    <property type="match status" value="1"/>
</dbReference>
<accession>A0A378I4Z4</accession>
<dbReference type="RefSeq" id="WP_115301377.1">
    <property type="nucleotide sequence ID" value="NZ_CAAAHO010000003.1"/>
</dbReference>
<evidence type="ECO:0000256" key="3">
    <source>
        <dbReference type="ARBA" id="ARBA00023125"/>
    </source>
</evidence>
<dbReference type="InterPro" id="IPR000847">
    <property type="entry name" value="LysR_HTH_N"/>
</dbReference>
<dbReference type="GO" id="GO:0003677">
    <property type="term" value="F:DNA binding"/>
    <property type="evidence" value="ECO:0007669"/>
    <property type="project" value="UniProtKB-KW"/>
</dbReference>
<reference evidence="6 7" key="1">
    <citation type="submission" date="2018-06" db="EMBL/GenBank/DDBJ databases">
        <authorList>
            <consortium name="Pathogen Informatics"/>
            <person name="Doyle S."/>
        </authorList>
    </citation>
    <scope>NUCLEOTIDE SEQUENCE [LARGE SCALE GENOMIC DNA]</scope>
    <source>
        <strain evidence="6 7">NCTC13315</strain>
    </source>
</reference>
<sequence length="294" mass="34220">MKIDYRALYALDAVIQNQSFALAAKQLFVTQPAVSQRIKQLENYVGQPLLIRTLPYAATPLGEKLLSLLRRTRLIEEHFLQELEHDVPSRLSIALNRDSLETWFIKALSKLTSLEVSNIDIITDDQELTIDYFRKGAVSACITSYAKPLPGCECQLLGNMDYLLVASPEFIERYFEKHLSLKENMMAAPILLFDSRDRLHEYYFQYFFGSSFYPKRYHMVPSVGGFKQFALQGYGFGLIPRLDIHDELKQGALIEINQGKRWLMPLYWHYWQLPARQYQQFIQQVASEAKQYLL</sequence>
<feature type="domain" description="HTH lysR-type" evidence="5">
    <location>
        <begin position="3"/>
        <end position="53"/>
    </location>
</feature>
<dbReference type="OrthoDB" id="3252676at2"/>
<dbReference type="PROSITE" id="PS50931">
    <property type="entry name" value="HTH_LYSR"/>
    <property type="match status" value="1"/>
</dbReference>
<dbReference type="Gene3D" id="1.10.10.10">
    <property type="entry name" value="Winged helix-like DNA-binding domain superfamily/Winged helix DNA-binding domain"/>
    <property type="match status" value="1"/>
</dbReference>
<gene>
    <name evidence="6" type="primary">iciA</name>
    <name evidence="6" type="ORF">NCTC13315_00080</name>
</gene>
<evidence type="ECO:0000256" key="1">
    <source>
        <dbReference type="ARBA" id="ARBA00009437"/>
    </source>
</evidence>
<evidence type="ECO:0000256" key="4">
    <source>
        <dbReference type="ARBA" id="ARBA00023163"/>
    </source>
</evidence>
<organism evidence="6 7">
    <name type="scientific">Legionella beliardensis</name>
    <dbReference type="NCBI Taxonomy" id="91822"/>
    <lineage>
        <taxon>Bacteria</taxon>
        <taxon>Pseudomonadati</taxon>
        <taxon>Pseudomonadota</taxon>
        <taxon>Gammaproteobacteria</taxon>
        <taxon>Legionellales</taxon>
        <taxon>Legionellaceae</taxon>
        <taxon>Legionella</taxon>
    </lineage>
</organism>
<dbReference type="GO" id="GO:0003700">
    <property type="term" value="F:DNA-binding transcription factor activity"/>
    <property type="evidence" value="ECO:0007669"/>
    <property type="project" value="InterPro"/>
</dbReference>
<name>A0A378I4Z4_9GAMM</name>
<dbReference type="InterPro" id="IPR036390">
    <property type="entry name" value="WH_DNA-bd_sf"/>
</dbReference>
<evidence type="ECO:0000313" key="7">
    <source>
        <dbReference type="Proteomes" id="UP000254968"/>
    </source>
</evidence>
<dbReference type="SUPFAM" id="SSF53850">
    <property type="entry name" value="Periplasmic binding protein-like II"/>
    <property type="match status" value="1"/>
</dbReference>
<dbReference type="InterPro" id="IPR005119">
    <property type="entry name" value="LysR_subst-bd"/>
</dbReference>
<protein>
    <submittedName>
        <fullName evidence="6">LysR family transcriptional regulator</fullName>
    </submittedName>
</protein>
<comment type="similarity">
    <text evidence="1">Belongs to the LysR transcriptional regulatory family.</text>
</comment>
<evidence type="ECO:0000259" key="5">
    <source>
        <dbReference type="PROSITE" id="PS50931"/>
    </source>
</evidence>
<dbReference type="EMBL" id="UGNV01000001">
    <property type="protein sequence ID" value="STX27574.1"/>
    <property type="molecule type" value="Genomic_DNA"/>
</dbReference>